<protein>
    <submittedName>
        <fullName evidence="1">Uncharacterized protein</fullName>
    </submittedName>
</protein>
<evidence type="ECO:0000313" key="1">
    <source>
        <dbReference type="EMBL" id="KAF9444577.1"/>
    </source>
</evidence>
<reference evidence="1" key="1">
    <citation type="submission" date="2020-11" db="EMBL/GenBank/DDBJ databases">
        <authorList>
            <consortium name="DOE Joint Genome Institute"/>
            <person name="Ahrendt S."/>
            <person name="Riley R."/>
            <person name="Andreopoulos W."/>
            <person name="Labutti K."/>
            <person name="Pangilinan J."/>
            <person name="Ruiz-Duenas F.J."/>
            <person name="Barrasa J.M."/>
            <person name="Sanchez-Garcia M."/>
            <person name="Camarero S."/>
            <person name="Miyauchi S."/>
            <person name="Serrano A."/>
            <person name="Linde D."/>
            <person name="Babiker R."/>
            <person name="Drula E."/>
            <person name="Ayuso-Fernandez I."/>
            <person name="Pacheco R."/>
            <person name="Padilla G."/>
            <person name="Ferreira P."/>
            <person name="Barriuso J."/>
            <person name="Kellner H."/>
            <person name="Castanera R."/>
            <person name="Alfaro M."/>
            <person name="Ramirez L."/>
            <person name="Pisabarro A.G."/>
            <person name="Kuo A."/>
            <person name="Tritt A."/>
            <person name="Lipzen A."/>
            <person name="He G."/>
            <person name="Yan M."/>
            <person name="Ng V."/>
            <person name="Cullen D."/>
            <person name="Martin F."/>
            <person name="Rosso M.-N."/>
            <person name="Henrissat B."/>
            <person name="Hibbett D."/>
            <person name="Martinez A.T."/>
            <person name="Grigoriev I.V."/>
        </authorList>
    </citation>
    <scope>NUCLEOTIDE SEQUENCE</scope>
    <source>
        <strain evidence="1">MF-IS2</strain>
    </source>
</reference>
<accession>A0A9P6BYS0</accession>
<sequence length="129" mass="14365">MEGSSLTTNVGTLAALFPPEEGRLLLCCGDLDLDFYLDEGCSGYGSGEEDHEEDVDDRDVSISDLECLQIDLREFELDKYGLVNNKLLRVLGENGVNHMYSSTFKTANLLVRMHHLTPSSAEIDSTLYR</sequence>
<dbReference type="EMBL" id="MU151364">
    <property type="protein sequence ID" value="KAF9444577.1"/>
    <property type="molecule type" value="Genomic_DNA"/>
</dbReference>
<comment type="caution">
    <text evidence="1">The sequence shown here is derived from an EMBL/GenBank/DDBJ whole genome shotgun (WGS) entry which is preliminary data.</text>
</comment>
<dbReference type="OrthoDB" id="58529at2759"/>
<dbReference type="Gene3D" id="3.30.2130.10">
    <property type="entry name" value="VC0802-like"/>
    <property type="match status" value="1"/>
</dbReference>
<gene>
    <name evidence="1" type="ORF">P691DRAFT_763276</name>
</gene>
<dbReference type="AlphaFoldDB" id="A0A9P6BYS0"/>
<name>A0A9P6BYS0_9AGAR</name>
<proteinExistence type="predicted"/>
<dbReference type="Proteomes" id="UP000807342">
    <property type="component" value="Unassembled WGS sequence"/>
</dbReference>
<organism evidence="1 2">
    <name type="scientific">Macrolepiota fuliginosa MF-IS2</name>
    <dbReference type="NCBI Taxonomy" id="1400762"/>
    <lineage>
        <taxon>Eukaryota</taxon>
        <taxon>Fungi</taxon>
        <taxon>Dikarya</taxon>
        <taxon>Basidiomycota</taxon>
        <taxon>Agaricomycotina</taxon>
        <taxon>Agaricomycetes</taxon>
        <taxon>Agaricomycetidae</taxon>
        <taxon>Agaricales</taxon>
        <taxon>Agaricineae</taxon>
        <taxon>Agaricaceae</taxon>
        <taxon>Macrolepiota</taxon>
    </lineage>
</organism>
<keyword evidence="2" id="KW-1185">Reference proteome</keyword>
<evidence type="ECO:0000313" key="2">
    <source>
        <dbReference type="Proteomes" id="UP000807342"/>
    </source>
</evidence>